<dbReference type="InterPro" id="IPR000326">
    <property type="entry name" value="PAP2/HPO"/>
</dbReference>
<reference evidence="4" key="1">
    <citation type="journal article" date="2019" name="Int. J. Syst. Evol. Microbiol.">
        <title>The Global Catalogue of Microorganisms (GCM) 10K type strain sequencing project: providing services to taxonomists for standard genome sequencing and annotation.</title>
        <authorList>
            <consortium name="The Broad Institute Genomics Platform"/>
            <consortium name="The Broad Institute Genome Sequencing Center for Infectious Disease"/>
            <person name="Wu L."/>
            <person name="Ma J."/>
        </authorList>
    </citation>
    <scope>NUCLEOTIDE SEQUENCE [LARGE SCALE GENOMIC DNA]</scope>
    <source>
        <strain evidence="4">KCTC 23314</strain>
    </source>
</reference>
<evidence type="ECO:0000313" key="3">
    <source>
        <dbReference type="EMBL" id="GHC75265.1"/>
    </source>
</evidence>
<dbReference type="Pfam" id="PF01569">
    <property type="entry name" value="PAP2"/>
    <property type="match status" value="1"/>
</dbReference>
<organism evidence="3 4">
    <name type="scientific">Pseudorhodoferax aquiterrae</name>
    <dbReference type="NCBI Taxonomy" id="747304"/>
    <lineage>
        <taxon>Bacteria</taxon>
        <taxon>Pseudomonadati</taxon>
        <taxon>Pseudomonadota</taxon>
        <taxon>Betaproteobacteria</taxon>
        <taxon>Burkholderiales</taxon>
        <taxon>Comamonadaceae</taxon>
    </lineage>
</organism>
<feature type="transmembrane region" description="Helical" evidence="1">
    <location>
        <begin position="121"/>
        <end position="140"/>
    </location>
</feature>
<feature type="transmembrane region" description="Helical" evidence="1">
    <location>
        <begin position="244"/>
        <end position="262"/>
    </location>
</feature>
<feature type="transmembrane region" description="Helical" evidence="1">
    <location>
        <begin position="20"/>
        <end position="44"/>
    </location>
</feature>
<protein>
    <recommendedName>
        <fullName evidence="2">Phosphatidic acid phosphatase type 2/haloperoxidase domain-containing protein</fullName>
    </recommendedName>
</protein>
<dbReference type="RefSeq" id="WP_189686157.1">
    <property type="nucleotide sequence ID" value="NZ_BMYK01000003.1"/>
</dbReference>
<feature type="domain" description="Phosphatidic acid phosphatase type 2/haloperoxidase" evidence="2">
    <location>
        <begin position="147"/>
        <end position="259"/>
    </location>
</feature>
<evidence type="ECO:0000313" key="4">
    <source>
        <dbReference type="Proteomes" id="UP000626210"/>
    </source>
</evidence>
<keyword evidence="4" id="KW-1185">Reference proteome</keyword>
<name>A0ABQ3FYR0_9BURK</name>
<evidence type="ECO:0000256" key="1">
    <source>
        <dbReference type="SAM" id="Phobius"/>
    </source>
</evidence>
<dbReference type="Gene3D" id="1.20.144.10">
    <property type="entry name" value="Phosphatidic acid phosphatase type 2/haloperoxidase"/>
    <property type="match status" value="1"/>
</dbReference>
<dbReference type="PANTHER" id="PTHR14969:SF13">
    <property type="entry name" value="AT30094P"/>
    <property type="match status" value="1"/>
</dbReference>
<proteinExistence type="predicted"/>
<dbReference type="CDD" id="cd03392">
    <property type="entry name" value="PAP2_like_2"/>
    <property type="match status" value="1"/>
</dbReference>
<dbReference type="SMART" id="SM00014">
    <property type="entry name" value="acidPPc"/>
    <property type="match status" value="1"/>
</dbReference>
<sequence>MAEDALRVQALADWLGQHALVAAGGGLLATLVCAGLLFAGLRHLHLHTPRAWLPPWAWLGMWLALGGGFMLATAALFAEAMEAMDVDADEELGLFDQRLAEALSQRLPAAALRLVGTATHLGDPLALVALVVLVAGGLLWRGHRWLALGWVVACAGNGLLNQGLKRVFARVRPLHEHGFAVAEGYSFPSGHTSGSVVVYGMLAYLCVRLLPVRWHLPAVLLAALLAYCMGVSRVLLQVHWASDVLAGFASGLTWLAVCIAAIELRRRYVRGVSTT</sequence>
<accession>A0ABQ3FYR0</accession>
<dbReference type="Proteomes" id="UP000626210">
    <property type="component" value="Unassembled WGS sequence"/>
</dbReference>
<feature type="transmembrane region" description="Helical" evidence="1">
    <location>
        <begin position="56"/>
        <end position="78"/>
    </location>
</feature>
<dbReference type="EMBL" id="BMYK01000003">
    <property type="protein sequence ID" value="GHC75265.1"/>
    <property type="molecule type" value="Genomic_DNA"/>
</dbReference>
<feature type="transmembrane region" description="Helical" evidence="1">
    <location>
        <begin position="184"/>
        <end position="207"/>
    </location>
</feature>
<keyword evidence="1" id="KW-0812">Transmembrane</keyword>
<dbReference type="PANTHER" id="PTHR14969">
    <property type="entry name" value="SPHINGOSINE-1-PHOSPHATE PHOSPHOHYDROLASE"/>
    <property type="match status" value="1"/>
</dbReference>
<dbReference type="SUPFAM" id="SSF48317">
    <property type="entry name" value="Acid phosphatase/Vanadium-dependent haloperoxidase"/>
    <property type="match status" value="1"/>
</dbReference>
<comment type="caution">
    <text evidence="3">The sequence shown here is derived from an EMBL/GenBank/DDBJ whole genome shotgun (WGS) entry which is preliminary data.</text>
</comment>
<gene>
    <name evidence="3" type="ORF">GCM10007320_13140</name>
</gene>
<feature type="transmembrane region" description="Helical" evidence="1">
    <location>
        <begin position="219"/>
        <end position="238"/>
    </location>
</feature>
<keyword evidence="1" id="KW-0472">Membrane</keyword>
<dbReference type="InterPro" id="IPR036938">
    <property type="entry name" value="PAP2/HPO_sf"/>
</dbReference>
<evidence type="ECO:0000259" key="2">
    <source>
        <dbReference type="SMART" id="SM00014"/>
    </source>
</evidence>
<keyword evidence="1" id="KW-1133">Transmembrane helix</keyword>